<proteinExistence type="predicted"/>
<evidence type="ECO:0008006" key="4">
    <source>
        <dbReference type="Google" id="ProtNLM"/>
    </source>
</evidence>
<feature type="transmembrane region" description="Helical" evidence="1">
    <location>
        <begin position="41"/>
        <end position="61"/>
    </location>
</feature>
<feature type="transmembrane region" description="Helical" evidence="1">
    <location>
        <begin position="73"/>
        <end position="97"/>
    </location>
</feature>
<reference evidence="2 3" key="1">
    <citation type="submission" date="2023-03" db="EMBL/GenBank/DDBJ databases">
        <authorList>
            <person name="Kaur S."/>
            <person name="Espinosa-Saiz D."/>
            <person name="Velazquez E."/>
            <person name="Menendez E."/>
            <person name="diCenzo G.C."/>
        </authorList>
    </citation>
    <scope>NUCLEOTIDE SEQUENCE [LARGE SCALE GENOMIC DNA]</scope>
    <source>
        <strain evidence="2 3">LMG 27395</strain>
    </source>
</reference>
<feature type="transmembrane region" description="Helical" evidence="1">
    <location>
        <begin position="179"/>
        <end position="198"/>
    </location>
</feature>
<dbReference type="EMBL" id="CP120370">
    <property type="protein sequence ID" value="WEX80092.1"/>
    <property type="molecule type" value="Genomic_DNA"/>
</dbReference>
<keyword evidence="3" id="KW-1185">Reference proteome</keyword>
<dbReference type="Proteomes" id="UP001235547">
    <property type="component" value="Chromosome 2"/>
</dbReference>
<keyword evidence="1" id="KW-0812">Transmembrane</keyword>
<gene>
    <name evidence="2" type="ORF">PYH38_001484</name>
</gene>
<feature type="transmembrane region" description="Helical" evidence="1">
    <location>
        <begin position="12"/>
        <end position="35"/>
    </location>
</feature>
<keyword evidence="1" id="KW-0472">Membrane</keyword>
<accession>A0ABY8CPK5</accession>
<sequence length="204" mass="23532">MTAKQRNKDQIPAYPLWITLPYTLFVAVLTPFYWLRYGPGNFLWFSDLALFAVLITLWTGYRLSYSMMAVGVLPLELAWCVDFFTGGRLIGLAAYMFDPKEPAHMRVLSGFHLFVPVLIIFMLIRQGYDRRAFKAQTVFAWVVLLASYWLTRPEENINWVHGAGPGPEAQKLLPPRTYLGLYMVLLPVAAYLPVHLVLKQLFRR</sequence>
<evidence type="ECO:0000256" key="1">
    <source>
        <dbReference type="SAM" id="Phobius"/>
    </source>
</evidence>
<protein>
    <recommendedName>
        <fullName evidence="4">Membrane-associated protein</fullName>
    </recommendedName>
</protein>
<name>A0ABY8CPK5_9HYPH</name>
<feature type="transmembrane region" description="Helical" evidence="1">
    <location>
        <begin position="131"/>
        <end position="150"/>
    </location>
</feature>
<organism evidence="2 3">
    <name type="scientific">Sinorhizobium numidicum</name>
    <dbReference type="NCBI Taxonomy" id="680248"/>
    <lineage>
        <taxon>Bacteria</taxon>
        <taxon>Pseudomonadati</taxon>
        <taxon>Pseudomonadota</taxon>
        <taxon>Alphaproteobacteria</taxon>
        <taxon>Hyphomicrobiales</taxon>
        <taxon>Rhizobiaceae</taxon>
        <taxon>Sinorhizobium/Ensifer group</taxon>
        <taxon>Sinorhizobium</taxon>
    </lineage>
</organism>
<feature type="transmembrane region" description="Helical" evidence="1">
    <location>
        <begin position="103"/>
        <end position="124"/>
    </location>
</feature>
<dbReference type="RefSeq" id="WP_280730793.1">
    <property type="nucleotide sequence ID" value="NZ_CP120367.1"/>
</dbReference>
<evidence type="ECO:0000313" key="3">
    <source>
        <dbReference type="Proteomes" id="UP001235547"/>
    </source>
</evidence>
<keyword evidence="1" id="KW-1133">Transmembrane helix</keyword>
<evidence type="ECO:0000313" key="2">
    <source>
        <dbReference type="EMBL" id="WEX80092.1"/>
    </source>
</evidence>